<dbReference type="GO" id="GO:0016628">
    <property type="term" value="F:oxidoreductase activity, acting on the CH-CH group of donors, NAD or NADP as acceptor"/>
    <property type="evidence" value="ECO:0007669"/>
    <property type="project" value="InterPro"/>
</dbReference>
<evidence type="ECO:0000259" key="3">
    <source>
        <dbReference type="Pfam" id="PF16884"/>
    </source>
</evidence>
<dbReference type="OrthoDB" id="809632at2759"/>
<accession>A0A395IHS6</accession>
<evidence type="ECO:0000259" key="2">
    <source>
        <dbReference type="Pfam" id="PF00107"/>
    </source>
</evidence>
<dbReference type="Proteomes" id="UP000249056">
    <property type="component" value="Unassembled WGS sequence"/>
</dbReference>
<dbReference type="PANTHER" id="PTHR43205">
    <property type="entry name" value="PROSTAGLANDIN REDUCTASE"/>
    <property type="match status" value="1"/>
</dbReference>
<dbReference type="CDD" id="cd05288">
    <property type="entry name" value="PGDH"/>
    <property type="match status" value="1"/>
</dbReference>
<feature type="domain" description="Oxidoreductase N-terminal" evidence="3">
    <location>
        <begin position="7"/>
        <end position="86"/>
    </location>
</feature>
<gene>
    <name evidence="4" type="ORF">DID88_000509</name>
</gene>
<dbReference type="AlphaFoldDB" id="A0A395IHS6"/>
<comment type="caution">
    <text evidence="4">The sequence shown here is derived from an EMBL/GenBank/DDBJ whole genome shotgun (WGS) entry which is preliminary data.</text>
</comment>
<dbReference type="EMBL" id="QKRW01000046">
    <property type="protein sequence ID" value="RAL59882.1"/>
    <property type="molecule type" value="Genomic_DNA"/>
</dbReference>
<dbReference type="InterPro" id="IPR041694">
    <property type="entry name" value="ADH_N_2"/>
</dbReference>
<proteinExistence type="predicted"/>
<dbReference type="InterPro" id="IPR013149">
    <property type="entry name" value="ADH-like_C"/>
</dbReference>
<dbReference type="PANTHER" id="PTHR43205:SF7">
    <property type="entry name" value="PROSTAGLANDIN REDUCTASE 1"/>
    <property type="match status" value="1"/>
</dbReference>
<dbReference type="Gene3D" id="3.90.180.10">
    <property type="entry name" value="Medium-chain alcohol dehydrogenases, catalytic domain"/>
    <property type="match status" value="1"/>
</dbReference>
<feature type="domain" description="Alcohol dehydrogenase-like C-terminal" evidence="2">
    <location>
        <begin position="147"/>
        <end position="254"/>
    </location>
</feature>
<dbReference type="Pfam" id="PF16884">
    <property type="entry name" value="ADH_N_2"/>
    <property type="match status" value="1"/>
</dbReference>
<dbReference type="InterPro" id="IPR036291">
    <property type="entry name" value="NAD(P)-bd_dom_sf"/>
</dbReference>
<keyword evidence="1" id="KW-0560">Oxidoreductase</keyword>
<dbReference type="InterPro" id="IPR045010">
    <property type="entry name" value="MDR_fam"/>
</dbReference>
<sequence>MVQNKGLIFKQVPQGVPVPGKDLVVEVREFDLEQAPPAGGITTKNFYASFDPYQRGRMRAAEAKSYSPAFPLGQPINNNTVAKVINTLLFPKQLADGANKIENPYNLDVKHFLGALGMPGLTAYSSFYEIGKPVKGETIFISSASGAVIGSVGSDDKLKYIIDDLKFDGGFNYKTEKPADALKRLAPNGVDIYYENVGGEQLEAAINAMNDHGRIIACGMISEYSKAESERYPITNLMNIVAKRITMRGFIRGLLVCLEERTLERQCLKLRISSK</sequence>
<protein>
    <recommendedName>
        <fullName evidence="6">Enoyl reductase (ER) domain-containing protein</fullName>
    </recommendedName>
</protein>
<dbReference type="SUPFAM" id="SSF51735">
    <property type="entry name" value="NAD(P)-binding Rossmann-fold domains"/>
    <property type="match status" value="1"/>
</dbReference>
<dbReference type="InterPro" id="IPR011032">
    <property type="entry name" value="GroES-like_sf"/>
</dbReference>
<dbReference type="Gene3D" id="3.40.50.720">
    <property type="entry name" value="NAD(P)-binding Rossmann-like Domain"/>
    <property type="match status" value="1"/>
</dbReference>
<name>A0A395IHS6_9HELO</name>
<dbReference type="Pfam" id="PF00107">
    <property type="entry name" value="ADH_zinc_N"/>
    <property type="match status" value="1"/>
</dbReference>
<organism evidence="4 5">
    <name type="scientific">Monilinia fructigena</name>
    <dbReference type="NCBI Taxonomy" id="38457"/>
    <lineage>
        <taxon>Eukaryota</taxon>
        <taxon>Fungi</taxon>
        <taxon>Dikarya</taxon>
        <taxon>Ascomycota</taxon>
        <taxon>Pezizomycotina</taxon>
        <taxon>Leotiomycetes</taxon>
        <taxon>Helotiales</taxon>
        <taxon>Sclerotiniaceae</taxon>
        <taxon>Monilinia</taxon>
    </lineage>
</organism>
<evidence type="ECO:0008006" key="6">
    <source>
        <dbReference type="Google" id="ProtNLM"/>
    </source>
</evidence>
<reference evidence="4 5" key="1">
    <citation type="submission" date="2018-06" db="EMBL/GenBank/DDBJ databases">
        <title>Genome Sequence of the Brown Rot Fungal Pathogen Monilinia fructigena.</title>
        <authorList>
            <person name="Landi L."/>
            <person name="De Miccolis Angelini R.M."/>
            <person name="Pollastro S."/>
            <person name="Abate D."/>
            <person name="Faretra F."/>
            <person name="Romanazzi G."/>
        </authorList>
    </citation>
    <scope>NUCLEOTIDE SEQUENCE [LARGE SCALE GENOMIC DNA]</scope>
    <source>
        <strain evidence="4 5">Mfrg269</strain>
    </source>
</reference>
<evidence type="ECO:0000313" key="5">
    <source>
        <dbReference type="Proteomes" id="UP000249056"/>
    </source>
</evidence>
<evidence type="ECO:0000313" key="4">
    <source>
        <dbReference type="EMBL" id="RAL59882.1"/>
    </source>
</evidence>
<dbReference type="SUPFAM" id="SSF50129">
    <property type="entry name" value="GroES-like"/>
    <property type="match status" value="1"/>
</dbReference>
<evidence type="ECO:0000256" key="1">
    <source>
        <dbReference type="ARBA" id="ARBA00023002"/>
    </source>
</evidence>
<keyword evidence="5" id="KW-1185">Reference proteome</keyword>